<name>A0A1N7JFW1_9CORY</name>
<dbReference type="STRING" id="1161099.SAMN05444817_10730"/>
<feature type="compositionally biased region" description="Basic and acidic residues" evidence="1">
    <location>
        <begin position="434"/>
        <end position="445"/>
    </location>
</feature>
<keyword evidence="4" id="KW-1185">Reference proteome</keyword>
<dbReference type="Pfam" id="PF13224">
    <property type="entry name" value="DUF4032"/>
    <property type="match status" value="1"/>
</dbReference>
<dbReference type="InterPro" id="IPR011009">
    <property type="entry name" value="Kinase-like_dom_sf"/>
</dbReference>
<protein>
    <submittedName>
        <fullName evidence="3">Lipopolysaccharide kinase (Kdo/WaaP) family protein</fullName>
    </submittedName>
</protein>
<dbReference type="InterPro" id="IPR025111">
    <property type="entry name" value="DUF4032"/>
</dbReference>
<evidence type="ECO:0000259" key="2">
    <source>
        <dbReference type="Pfam" id="PF13224"/>
    </source>
</evidence>
<gene>
    <name evidence="3" type="ORF">SAMN05444817_10730</name>
</gene>
<sequence>MSEKMSVQSPAYAEVLLSLPWALPLEDWPDELLAAYPRGISRHTVRLISAGGMALAIKEIGESVAYHEYRTLKKLRDLDVPCVKPVAVIAHRTDDARDEELAPCLVTEHLEFSLPYRDVFSRALGPETVNKLIRALAVLLVRLHLLNFYWGDVSLSNTLFRRDADEFSAYLVDAETGEFHEPLSKGRRLYDVEVARVNIIGELMDLQAGGLIDTDVDVISLGNAVDEIYHELWGLMTEELVVEGDAFGQIAEHIEKIQALGFDIGETEISHETRQARDDEGNPTGNNVDIYRVSIEPAVFSTGFHRRKLKQLTGLDVQDRQAQRLLGEMEVYRALHYDGEMSSEDVALDWLVNRYEPVVALTPPALRAKLEPAQVFHEILDHRWFISENEARYVRLDEAAESYFRTILPDRPDEARIYTADSHDISETANGSEKPLDPTHPHNND</sequence>
<dbReference type="OrthoDB" id="1550523at2"/>
<reference evidence="4" key="1">
    <citation type="submission" date="2017-01" db="EMBL/GenBank/DDBJ databases">
        <authorList>
            <person name="Varghese N."/>
            <person name="Submissions S."/>
        </authorList>
    </citation>
    <scope>NUCLEOTIDE SEQUENCE [LARGE SCALE GENOMIC DNA]</scope>
    <source>
        <strain evidence="4">DSM 44531</strain>
    </source>
</reference>
<feature type="region of interest" description="Disordered" evidence="1">
    <location>
        <begin position="422"/>
        <end position="445"/>
    </location>
</feature>
<dbReference type="Pfam" id="PF06293">
    <property type="entry name" value="Kdo"/>
    <property type="match status" value="1"/>
</dbReference>
<feature type="domain" description="DUF4032" evidence="2">
    <location>
        <begin position="231"/>
        <end position="408"/>
    </location>
</feature>
<dbReference type="Proteomes" id="UP000186292">
    <property type="component" value="Unassembled WGS sequence"/>
</dbReference>
<evidence type="ECO:0000256" key="1">
    <source>
        <dbReference type="SAM" id="MobiDB-lite"/>
    </source>
</evidence>
<evidence type="ECO:0000313" key="3">
    <source>
        <dbReference type="EMBL" id="SIS48235.1"/>
    </source>
</evidence>
<dbReference type="GO" id="GO:0016301">
    <property type="term" value="F:kinase activity"/>
    <property type="evidence" value="ECO:0007669"/>
    <property type="project" value="UniProtKB-KW"/>
</dbReference>
<dbReference type="RefSeq" id="WP_076599379.1">
    <property type="nucleotide sequence ID" value="NZ_CP046976.1"/>
</dbReference>
<keyword evidence="3" id="KW-0418">Kinase</keyword>
<organism evidence="3 4">
    <name type="scientific">Corynebacterium appendicis CIP 107643</name>
    <dbReference type="NCBI Taxonomy" id="1161099"/>
    <lineage>
        <taxon>Bacteria</taxon>
        <taxon>Bacillati</taxon>
        <taxon>Actinomycetota</taxon>
        <taxon>Actinomycetes</taxon>
        <taxon>Mycobacteriales</taxon>
        <taxon>Corynebacteriaceae</taxon>
        <taxon>Corynebacterium</taxon>
    </lineage>
</organism>
<dbReference type="SUPFAM" id="SSF56112">
    <property type="entry name" value="Protein kinase-like (PK-like)"/>
    <property type="match status" value="1"/>
</dbReference>
<proteinExistence type="predicted"/>
<dbReference type="AlphaFoldDB" id="A0A1N7JFW1"/>
<evidence type="ECO:0000313" key="4">
    <source>
        <dbReference type="Proteomes" id="UP000186292"/>
    </source>
</evidence>
<keyword evidence="3" id="KW-0808">Transferase</keyword>
<dbReference type="EMBL" id="FTOF01000007">
    <property type="protein sequence ID" value="SIS48235.1"/>
    <property type="molecule type" value="Genomic_DNA"/>
</dbReference>
<accession>A0A1N7JFW1</accession>